<dbReference type="GO" id="GO:0008936">
    <property type="term" value="F:nicotinamidase activity"/>
    <property type="evidence" value="ECO:0007669"/>
    <property type="project" value="UniProtKB-EC"/>
</dbReference>
<comment type="similarity">
    <text evidence="1">Belongs to the isochorismatase family.</text>
</comment>
<dbReference type="InterPro" id="IPR000868">
    <property type="entry name" value="Isochorismatase-like_dom"/>
</dbReference>
<protein>
    <recommendedName>
        <fullName evidence="8">Nicotinamidase</fullName>
        <ecNumber evidence="6">3.5.1.19</ecNumber>
    </recommendedName>
    <alternativeName>
        <fullName evidence="7">Nicotinamide deamidase</fullName>
    </alternativeName>
</protein>
<dbReference type="PANTHER" id="PTHR11080:SF2">
    <property type="entry name" value="LD05707P"/>
    <property type="match status" value="1"/>
</dbReference>
<evidence type="ECO:0000256" key="5">
    <source>
        <dbReference type="ARBA" id="ARBA00037900"/>
    </source>
</evidence>
<evidence type="ECO:0000256" key="6">
    <source>
        <dbReference type="ARBA" id="ARBA00039017"/>
    </source>
</evidence>
<dbReference type="EC" id="3.5.1.19" evidence="6"/>
<reference evidence="10 11" key="1">
    <citation type="submission" date="2018-06" db="EMBL/GenBank/DDBJ databases">
        <authorList>
            <consortium name="Pathogen Informatics"/>
            <person name="Doyle S."/>
        </authorList>
    </citation>
    <scope>NUCLEOTIDE SEQUENCE [LARGE SCALE GENOMIC DNA]</scope>
    <source>
        <strain evidence="10 11">NCTC9140</strain>
    </source>
</reference>
<dbReference type="InterPro" id="IPR052347">
    <property type="entry name" value="Isochorismatase_Nicotinamidase"/>
</dbReference>
<dbReference type="FunFam" id="3.40.50.850:FF:000006">
    <property type="entry name" value="Bifunctional pyrazinamidase/nicotinamidase"/>
    <property type="match status" value="1"/>
</dbReference>
<feature type="domain" description="Isochorismatase-like" evidence="9">
    <location>
        <begin position="5"/>
        <end position="196"/>
    </location>
</feature>
<keyword evidence="4" id="KW-0378">Hydrolase</keyword>
<evidence type="ECO:0000256" key="3">
    <source>
        <dbReference type="ARBA" id="ARBA00022723"/>
    </source>
</evidence>
<proteinExistence type="inferred from homology"/>
<evidence type="ECO:0000256" key="1">
    <source>
        <dbReference type="ARBA" id="ARBA00006336"/>
    </source>
</evidence>
<keyword evidence="2" id="KW-0662">Pyridine nucleotide biosynthesis</keyword>
<evidence type="ECO:0000256" key="2">
    <source>
        <dbReference type="ARBA" id="ARBA00022642"/>
    </source>
</evidence>
<dbReference type="EMBL" id="UGKQ01000007">
    <property type="protein sequence ID" value="STS81879.1"/>
    <property type="molecule type" value="Genomic_DNA"/>
</dbReference>
<dbReference type="NCBIfam" id="NF008623">
    <property type="entry name" value="PRK11609.1"/>
    <property type="match status" value="1"/>
</dbReference>
<dbReference type="CDD" id="cd01011">
    <property type="entry name" value="nicotinamidase"/>
    <property type="match status" value="1"/>
</dbReference>
<comment type="pathway">
    <text evidence="5">Cofactor biosynthesis; nicotinate biosynthesis; nicotinate from nicotinamide: step 1/1.</text>
</comment>
<dbReference type="AlphaFoldDB" id="A0A377TR81"/>
<dbReference type="Pfam" id="PF00857">
    <property type="entry name" value="Isochorismatase"/>
    <property type="match status" value="1"/>
</dbReference>
<evidence type="ECO:0000256" key="7">
    <source>
        <dbReference type="ARBA" id="ARBA00043224"/>
    </source>
</evidence>
<evidence type="ECO:0000313" key="11">
    <source>
        <dbReference type="Proteomes" id="UP000254938"/>
    </source>
</evidence>
<evidence type="ECO:0000256" key="4">
    <source>
        <dbReference type="ARBA" id="ARBA00022801"/>
    </source>
</evidence>
<dbReference type="SUPFAM" id="SSF52499">
    <property type="entry name" value="Isochorismatase-like hydrolases"/>
    <property type="match status" value="1"/>
</dbReference>
<dbReference type="Gene3D" id="3.40.50.850">
    <property type="entry name" value="Isochorismatase-like"/>
    <property type="match status" value="1"/>
</dbReference>
<gene>
    <name evidence="10" type="ORF">NCTC9140_03623</name>
</gene>
<dbReference type="GO" id="GO:0046872">
    <property type="term" value="F:metal ion binding"/>
    <property type="evidence" value="ECO:0007669"/>
    <property type="project" value="UniProtKB-KW"/>
</dbReference>
<accession>A0A377TR81</accession>
<dbReference type="GO" id="GO:0019363">
    <property type="term" value="P:pyridine nucleotide biosynthetic process"/>
    <property type="evidence" value="ECO:0007669"/>
    <property type="project" value="UniProtKB-KW"/>
</dbReference>
<name>A0A377TR81_KLEPN</name>
<sequence length="246" mass="26506">MAHRALLLVDLQNDFCAGGALAVPEGDSTVDVANALIDWSLARGEPIVASQDWHPADHGSFASQHQVEPYTEGELDGLAQTFWPDHCVQHSEGAALHPLLKQQAIAAVFHKGQNRIIDSYSAFFDNGHRQKTELDGWLRGQGIVELTVLGLATDYCVKFTVLDALALGYAVNVITDGCRGVNLQPQDSSQAFMEMAAAAPRSIPSTTGGKLRPDPSPPAPSRRVFFCRLAIVHKLNSLAVSTGYCC</sequence>
<evidence type="ECO:0000259" key="9">
    <source>
        <dbReference type="Pfam" id="PF00857"/>
    </source>
</evidence>
<dbReference type="InterPro" id="IPR036380">
    <property type="entry name" value="Isochorismatase-like_sf"/>
</dbReference>
<keyword evidence="3" id="KW-0479">Metal-binding</keyword>
<organism evidence="10 11">
    <name type="scientific">Klebsiella pneumoniae</name>
    <dbReference type="NCBI Taxonomy" id="573"/>
    <lineage>
        <taxon>Bacteria</taxon>
        <taxon>Pseudomonadati</taxon>
        <taxon>Pseudomonadota</taxon>
        <taxon>Gammaproteobacteria</taxon>
        <taxon>Enterobacterales</taxon>
        <taxon>Enterobacteriaceae</taxon>
        <taxon>Klebsiella/Raoultella group</taxon>
        <taxon>Klebsiella</taxon>
        <taxon>Klebsiella pneumoniae complex</taxon>
    </lineage>
</organism>
<dbReference type="PANTHER" id="PTHR11080">
    <property type="entry name" value="PYRAZINAMIDASE/NICOTINAMIDASE"/>
    <property type="match status" value="1"/>
</dbReference>
<dbReference type="Proteomes" id="UP000254938">
    <property type="component" value="Unassembled WGS sequence"/>
</dbReference>
<evidence type="ECO:0000313" key="10">
    <source>
        <dbReference type="EMBL" id="STS81879.1"/>
    </source>
</evidence>
<evidence type="ECO:0000256" key="8">
    <source>
        <dbReference type="ARBA" id="ARBA00072277"/>
    </source>
</evidence>